<feature type="repeat" description="PPR" evidence="3">
    <location>
        <begin position="291"/>
        <end position="321"/>
    </location>
</feature>
<reference evidence="4 5" key="1">
    <citation type="journal article" date="2018" name="Science">
        <title>The opium poppy genome and morphinan production.</title>
        <authorList>
            <person name="Guo L."/>
            <person name="Winzer T."/>
            <person name="Yang X."/>
            <person name="Li Y."/>
            <person name="Ning Z."/>
            <person name="He Z."/>
            <person name="Teodor R."/>
            <person name="Lu Y."/>
            <person name="Bowser T.A."/>
            <person name="Graham I.A."/>
            <person name="Ye K."/>
        </authorList>
    </citation>
    <scope>NUCLEOTIDE SEQUENCE [LARGE SCALE GENOMIC DNA]</scope>
    <source>
        <strain evidence="5">cv. HN1</strain>
        <tissue evidence="4">Leaves</tissue>
    </source>
</reference>
<dbReference type="Pfam" id="PF13041">
    <property type="entry name" value="PPR_2"/>
    <property type="match status" value="3"/>
</dbReference>
<dbReference type="EMBL" id="CM010716">
    <property type="protein sequence ID" value="RZC49039.1"/>
    <property type="molecule type" value="Genomic_DNA"/>
</dbReference>
<keyword evidence="2" id="KW-0677">Repeat</keyword>
<dbReference type="SUPFAM" id="SSF48452">
    <property type="entry name" value="TPR-like"/>
    <property type="match status" value="1"/>
</dbReference>
<dbReference type="GO" id="GO:0009451">
    <property type="term" value="P:RNA modification"/>
    <property type="evidence" value="ECO:0007669"/>
    <property type="project" value="InterPro"/>
</dbReference>
<evidence type="ECO:0000313" key="5">
    <source>
        <dbReference type="Proteomes" id="UP000316621"/>
    </source>
</evidence>
<gene>
    <name evidence="4" type="ORF">C5167_017466</name>
</gene>
<feature type="repeat" description="PPR" evidence="3">
    <location>
        <begin position="189"/>
        <end position="219"/>
    </location>
</feature>
<feature type="repeat" description="PPR" evidence="3">
    <location>
        <begin position="55"/>
        <end position="89"/>
    </location>
</feature>
<dbReference type="FunFam" id="1.25.40.10:FF:000348">
    <property type="entry name" value="Pentatricopeptide repeat-containing protein chloroplastic"/>
    <property type="match status" value="1"/>
</dbReference>
<dbReference type="InterPro" id="IPR011990">
    <property type="entry name" value="TPR-like_helical_dom_sf"/>
</dbReference>
<dbReference type="PANTHER" id="PTHR47926:SF373">
    <property type="entry name" value="TETRATRICOPEPTIDE-LIKE HELICAL DOMAIN SUPERFAMILY, DYW DOMAIN-CONTAINING PROTEIN"/>
    <property type="match status" value="1"/>
</dbReference>
<proteinExistence type="inferred from homology"/>
<dbReference type="Pfam" id="PF12854">
    <property type="entry name" value="PPR_1"/>
    <property type="match status" value="1"/>
</dbReference>
<comment type="similarity">
    <text evidence="1">Belongs to the PPR family. PCMP-H subfamily.</text>
</comment>
<evidence type="ECO:0000256" key="3">
    <source>
        <dbReference type="PROSITE-ProRule" id="PRU00708"/>
    </source>
</evidence>
<dbReference type="InterPro" id="IPR002885">
    <property type="entry name" value="PPR_rpt"/>
</dbReference>
<protein>
    <recommendedName>
        <fullName evidence="6">Pentacotripeptide-repeat region of PRORP domain-containing protein</fullName>
    </recommendedName>
</protein>
<dbReference type="AlphaFoldDB" id="A0A4Y7INI1"/>
<dbReference type="PANTHER" id="PTHR47926">
    <property type="entry name" value="PENTATRICOPEPTIDE REPEAT-CONTAINING PROTEIN"/>
    <property type="match status" value="1"/>
</dbReference>
<sequence>MDMYAKYGFICSARQVFDEMSDRNIADWNSMISGYWKWGYQNETSCLFELMRDKNVISWTAMVSGYCKSGDLENATKVFREMPEKSVVSWNAMLSGYVQNGFVEEGLNLFEEMMDVTDIKPDETTWVTIISSCAAKGDPELAKSLVSLINSRKINLNCFIKTALIDMYAKCGSLETARRIFDDMGSQRNLVSWNAMISAYTKNADLASAREVFNKMPEKNVVSWNSLISGYAQNGQSSMAIELFKEMLKTSKLKPDEVTMVSVISACGHLGALELGKRVISFCREHQIRLSISGYNSVISMYSRCGSIEDAKKTFQEMPKRDVVSYNSLIAGFAFQGNGIKAFELILEMKEEGVEPDGITFMAVLTACSHAGLSREGRELFKSIRNPAVDHYACMVDLLGRIGELDEAKKLVDEMPMKPHAGVYGALLNACRLHK</sequence>
<dbReference type="FunFam" id="1.25.40.10:FF:000333">
    <property type="entry name" value="Pentatricopeptide repeat-containing protein"/>
    <property type="match status" value="1"/>
</dbReference>
<keyword evidence="5" id="KW-1185">Reference proteome</keyword>
<dbReference type="InterPro" id="IPR046960">
    <property type="entry name" value="PPR_At4g14850-like_plant"/>
</dbReference>
<dbReference type="Pfam" id="PF01535">
    <property type="entry name" value="PPR"/>
    <property type="match status" value="2"/>
</dbReference>
<dbReference type="OMA" id="DMHAKCR"/>
<accession>A0A4Y7INI1</accession>
<dbReference type="GO" id="GO:0003723">
    <property type="term" value="F:RNA binding"/>
    <property type="evidence" value="ECO:0007669"/>
    <property type="project" value="InterPro"/>
</dbReference>
<dbReference type="NCBIfam" id="TIGR00756">
    <property type="entry name" value="PPR"/>
    <property type="match status" value="8"/>
</dbReference>
<feature type="repeat" description="PPR" evidence="3">
    <location>
        <begin position="322"/>
        <end position="356"/>
    </location>
</feature>
<organism evidence="4 5">
    <name type="scientific">Papaver somniferum</name>
    <name type="common">Opium poppy</name>
    <dbReference type="NCBI Taxonomy" id="3469"/>
    <lineage>
        <taxon>Eukaryota</taxon>
        <taxon>Viridiplantae</taxon>
        <taxon>Streptophyta</taxon>
        <taxon>Embryophyta</taxon>
        <taxon>Tracheophyta</taxon>
        <taxon>Spermatophyta</taxon>
        <taxon>Magnoliopsida</taxon>
        <taxon>Ranunculales</taxon>
        <taxon>Papaveraceae</taxon>
        <taxon>Papaveroideae</taxon>
        <taxon>Papaver</taxon>
    </lineage>
</organism>
<dbReference type="FunFam" id="1.25.40.10:FF:000158">
    <property type="entry name" value="pentatricopeptide repeat-containing protein At2g33680"/>
    <property type="match status" value="1"/>
</dbReference>
<evidence type="ECO:0008006" key="6">
    <source>
        <dbReference type="Google" id="ProtNLM"/>
    </source>
</evidence>
<name>A0A4Y7INI1_PAPSO</name>
<dbReference type="PROSITE" id="PS51375">
    <property type="entry name" value="PPR"/>
    <property type="match status" value="5"/>
</dbReference>
<dbReference type="Gramene" id="RZC49039">
    <property type="protein sequence ID" value="RZC49039"/>
    <property type="gene ID" value="C5167_017466"/>
</dbReference>
<feature type="repeat" description="PPR" evidence="3">
    <location>
        <begin position="220"/>
        <end position="255"/>
    </location>
</feature>
<dbReference type="STRING" id="3469.A0A4Y7INI1"/>
<dbReference type="Proteomes" id="UP000316621">
    <property type="component" value="Chromosome 2"/>
</dbReference>
<dbReference type="Gene3D" id="1.25.40.10">
    <property type="entry name" value="Tetratricopeptide repeat domain"/>
    <property type="match status" value="5"/>
</dbReference>
<dbReference type="GO" id="GO:0099402">
    <property type="term" value="P:plant organ development"/>
    <property type="evidence" value="ECO:0007669"/>
    <property type="project" value="UniProtKB-ARBA"/>
</dbReference>
<evidence type="ECO:0000256" key="1">
    <source>
        <dbReference type="ARBA" id="ARBA00006643"/>
    </source>
</evidence>
<evidence type="ECO:0000256" key="2">
    <source>
        <dbReference type="ARBA" id="ARBA00022737"/>
    </source>
</evidence>
<evidence type="ECO:0000313" key="4">
    <source>
        <dbReference type="EMBL" id="RZC49039.1"/>
    </source>
</evidence>